<organism evidence="1 2">
    <name type="scientific">Rosa chinensis</name>
    <name type="common">China rose</name>
    <dbReference type="NCBI Taxonomy" id="74649"/>
    <lineage>
        <taxon>Eukaryota</taxon>
        <taxon>Viridiplantae</taxon>
        <taxon>Streptophyta</taxon>
        <taxon>Embryophyta</taxon>
        <taxon>Tracheophyta</taxon>
        <taxon>Spermatophyta</taxon>
        <taxon>Magnoliopsida</taxon>
        <taxon>eudicotyledons</taxon>
        <taxon>Gunneridae</taxon>
        <taxon>Pentapetalae</taxon>
        <taxon>rosids</taxon>
        <taxon>fabids</taxon>
        <taxon>Rosales</taxon>
        <taxon>Rosaceae</taxon>
        <taxon>Rosoideae</taxon>
        <taxon>Rosoideae incertae sedis</taxon>
        <taxon>Rosa</taxon>
    </lineage>
</organism>
<gene>
    <name evidence="1" type="ORF">RchiOBHm_Chr3g0454001</name>
</gene>
<reference evidence="1 2" key="1">
    <citation type="journal article" date="2018" name="Nat. Genet.">
        <title>The Rosa genome provides new insights in the design of modern roses.</title>
        <authorList>
            <person name="Bendahmane M."/>
        </authorList>
    </citation>
    <scope>NUCLEOTIDE SEQUENCE [LARGE SCALE GENOMIC DNA]</scope>
    <source>
        <strain evidence="2">cv. Old Blush</strain>
    </source>
</reference>
<name>A0A2P6R6N4_ROSCH</name>
<comment type="caution">
    <text evidence="1">The sequence shown here is derived from an EMBL/GenBank/DDBJ whole genome shotgun (WGS) entry which is preliminary data.</text>
</comment>
<proteinExistence type="predicted"/>
<dbReference type="EMBL" id="PDCK01000041">
    <property type="protein sequence ID" value="PRQ42103.1"/>
    <property type="molecule type" value="Genomic_DNA"/>
</dbReference>
<dbReference type="Gramene" id="PRQ42103">
    <property type="protein sequence ID" value="PRQ42103"/>
    <property type="gene ID" value="RchiOBHm_Chr3g0454001"/>
</dbReference>
<keyword evidence="2" id="KW-1185">Reference proteome</keyword>
<dbReference type="AlphaFoldDB" id="A0A2P6R6N4"/>
<evidence type="ECO:0000313" key="1">
    <source>
        <dbReference type="EMBL" id="PRQ42103.1"/>
    </source>
</evidence>
<accession>A0A2P6R6N4</accession>
<dbReference type="Proteomes" id="UP000238479">
    <property type="component" value="Chromosome 3"/>
</dbReference>
<protein>
    <submittedName>
        <fullName evidence="1">Uncharacterized protein</fullName>
    </submittedName>
</protein>
<evidence type="ECO:0000313" key="2">
    <source>
        <dbReference type="Proteomes" id="UP000238479"/>
    </source>
</evidence>
<sequence>MLWLLQHECSSDWPRVTVLRDCAIAMFITKLKSHRQIPSENDDWGCWFSLLSIFPHSSDVEPLMLCLVM</sequence>